<reference evidence="4" key="1">
    <citation type="journal article" date="2014" name="Int. J. Syst. Evol. Microbiol.">
        <title>Complete genome sequence of Corynebacterium casei LMG S-19264T (=DSM 44701T), isolated from a smear-ripened cheese.</title>
        <authorList>
            <consortium name="US DOE Joint Genome Institute (JGI-PGF)"/>
            <person name="Walter F."/>
            <person name="Albersmeier A."/>
            <person name="Kalinowski J."/>
            <person name="Ruckert C."/>
        </authorList>
    </citation>
    <scope>NUCLEOTIDE SEQUENCE</scope>
    <source>
        <strain evidence="4">CCM 8433</strain>
    </source>
</reference>
<evidence type="ECO:0000256" key="2">
    <source>
        <dbReference type="SAM" id="SignalP"/>
    </source>
</evidence>
<protein>
    <submittedName>
        <fullName evidence="4">Lipoprotein</fullName>
    </submittedName>
</protein>
<name>A0A917JG00_9ENTE</name>
<evidence type="ECO:0000256" key="1">
    <source>
        <dbReference type="SAM" id="MobiDB-lite"/>
    </source>
</evidence>
<evidence type="ECO:0000313" key="4">
    <source>
        <dbReference type="EMBL" id="GGI66106.1"/>
    </source>
</evidence>
<sequence length="212" mass="23189">MKKMILSVGTLGLGMLLVGCGANPVQPSSPTPEQSNQTETTTSRVDDSQASEPSSAANNQETQSKPSVTIAEAIEIFQKEYAGADITSLDIDTSFGKWVYKIEGVDDLKEYDLKIDGTTKAILEREEDQLDNDDKNGIKRQADKLDLSNLLSLDEITKIALEQTQGGQVTDWDLDRDNGVTHWDVDVKNGKQEATVKINAQTGEVLEVELDD</sequence>
<organism evidence="4 5">
    <name type="scientific">Enterococcus alcedinis</name>
    <dbReference type="NCBI Taxonomy" id="1274384"/>
    <lineage>
        <taxon>Bacteria</taxon>
        <taxon>Bacillati</taxon>
        <taxon>Bacillota</taxon>
        <taxon>Bacilli</taxon>
        <taxon>Lactobacillales</taxon>
        <taxon>Enterococcaceae</taxon>
        <taxon>Enterococcus</taxon>
    </lineage>
</organism>
<feature type="chain" id="PRO_5039519069" evidence="2">
    <location>
        <begin position="23"/>
        <end position="212"/>
    </location>
</feature>
<comment type="caution">
    <text evidence="4">The sequence shown here is derived from an EMBL/GenBank/DDBJ whole genome shotgun (WGS) entry which is preliminary data.</text>
</comment>
<dbReference type="Gene3D" id="3.10.450.40">
    <property type="match status" value="2"/>
</dbReference>
<keyword evidence="2" id="KW-0732">Signal</keyword>
<dbReference type="InterPro" id="IPR025711">
    <property type="entry name" value="PepSY"/>
</dbReference>
<feature type="domain" description="PepSY" evidence="3">
    <location>
        <begin position="68"/>
        <end position="126"/>
    </location>
</feature>
<dbReference type="PROSITE" id="PS51257">
    <property type="entry name" value="PROKAR_LIPOPROTEIN"/>
    <property type="match status" value="1"/>
</dbReference>
<gene>
    <name evidence="4" type="ORF">GCM10011482_17600</name>
</gene>
<feature type="region of interest" description="Disordered" evidence="1">
    <location>
        <begin position="23"/>
        <end position="66"/>
    </location>
</feature>
<dbReference type="RefSeq" id="WP_188367944.1">
    <property type="nucleotide sequence ID" value="NZ_BMDT01000008.1"/>
</dbReference>
<accession>A0A917JG00</accession>
<dbReference type="EMBL" id="BMDT01000008">
    <property type="protein sequence ID" value="GGI66106.1"/>
    <property type="molecule type" value="Genomic_DNA"/>
</dbReference>
<feature type="compositionally biased region" description="Polar residues" evidence="1">
    <location>
        <begin position="25"/>
        <end position="66"/>
    </location>
</feature>
<feature type="domain" description="PepSY" evidence="3">
    <location>
        <begin position="151"/>
        <end position="209"/>
    </location>
</feature>
<keyword evidence="5" id="KW-1185">Reference proteome</keyword>
<proteinExistence type="predicted"/>
<reference evidence="4" key="2">
    <citation type="submission" date="2020-09" db="EMBL/GenBank/DDBJ databases">
        <authorList>
            <person name="Sun Q."/>
            <person name="Sedlacek I."/>
        </authorList>
    </citation>
    <scope>NUCLEOTIDE SEQUENCE</scope>
    <source>
        <strain evidence="4">CCM 8433</strain>
    </source>
</reference>
<evidence type="ECO:0000259" key="3">
    <source>
        <dbReference type="Pfam" id="PF03413"/>
    </source>
</evidence>
<feature type="signal peptide" evidence="2">
    <location>
        <begin position="1"/>
        <end position="22"/>
    </location>
</feature>
<dbReference type="AlphaFoldDB" id="A0A917JG00"/>
<evidence type="ECO:0000313" key="5">
    <source>
        <dbReference type="Proteomes" id="UP000622610"/>
    </source>
</evidence>
<dbReference type="Pfam" id="PF03413">
    <property type="entry name" value="PepSY"/>
    <property type="match status" value="2"/>
</dbReference>
<keyword evidence="4" id="KW-0449">Lipoprotein</keyword>
<dbReference type="Proteomes" id="UP000622610">
    <property type="component" value="Unassembled WGS sequence"/>
</dbReference>